<dbReference type="InterPro" id="IPR018076">
    <property type="entry name" value="T2SS_GspF_dom"/>
</dbReference>
<dbReference type="PANTHER" id="PTHR35007:SF1">
    <property type="entry name" value="PILUS ASSEMBLY PROTEIN"/>
    <property type="match status" value="1"/>
</dbReference>
<feature type="coiled-coil region" evidence="6">
    <location>
        <begin position="44"/>
        <end position="81"/>
    </location>
</feature>
<feature type="transmembrane region" description="Helical" evidence="7">
    <location>
        <begin position="136"/>
        <end position="155"/>
    </location>
</feature>
<evidence type="ECO:0000256" key="7">
    <source>
        <dbReference type="SAM" id="Phobius"/>
    </source>
</evidence>
<keyword evidence="5 7" id="KW-0472">Membrane</keyword>
<comment type="subcellular location">
    <subcellularLocation>
        <location evidence="1">Cell membrane</location>
        <topology evidence="1">Multi-pass membrane protein</topology>
    </subcellularLocation>
</comment>
<evidence type="ECO:0000313" key="10">
    <source>
        <dbReference type="Proteomes" id="UP000311605"/>
    </source>
</evidence>
<evidence type="ECO:0000256" key="2">
    <source>
        <dbReference type="ARBA" id="ARBA00022475"/>
    </source>
</evidence>
<proteinExistence type="predicted"/>
<dbReference type="InterPro" id="IPR042094">
    <property type="entry name" value="T2SS_GspF_sf"/>
</dbReference>
<evidence type="ECO:0000256" key="6">
    <source>
        <dbReference type="SAM" id="Coils"/>
    </source>
</evidence>
<dbReference type="RefSeq" id="WP_139675837.1">
    <property type="nucleotide sequence ID" value="NZ_VDMN01000001.1"/>
</dbReference>
<evidence type="ECO:0000313" key="9">
    <source>
        <dbReference type="EMBL" id="TNM66444.1"/>
    </source>
</evidence>
<feature type="domain" description="Type II secretion system protein GspF" evidence="8">
    <location>
        <begin position="170"/>
        <end position="294"/>
    </location>
</feature>
<keyword evidence="2" id="KW-1003">Cell membrane</keyword>
<feature type="transmembrane region" description="Helical" evidence="7">
    <location>
        <begin position="313"/>
        <end position="333"/>
    </location>
</feature>
<dbReference type="GO" id="GO:0005886">
    <property type="term" value="C:plasma membrane"/>
    <property type="evidence" value="ECO:0007669"/>
    <property type="project" value="UniProtKB-SubCell"/>
</dbReference>
<dbReference type="EMBL" id="VDMN01000001">
    <property type="protein sequence ID" value="TNM66444.1"/>
    <property type="molecule type" value="Genomic_DNA"/>
</dbReference>
<evidence type="ECO:0000259" key="8">
    <source>
        <dbReference type="Pfam" id="PF00482"/>
    </source>
</evidence>
<dbReference type="Pfam" id="PF00482">
    <property type="entry name" value="T2SSF"/>
    <property type="match status" value="1"/>
</dbReference>
<gene>
    <name evidence="9" type="ORF">FHP24_09670</name>
</gene>
<dbReference type="PANTHER" id="PTHR35007">
    <property type="entry name" value="INTEGRAL MEMBRANE PROTEIN-RELATED"/>
    <property type="match status" value="1"/>
</dbReference>
<keyword evidence="3 7" id="KW-0812">Transmembrane</keyword>
<keyword evidence="4 7" id="KW-1133">Transmembrane helix</keyword>
<feature type="transmembrane region" description="Helical" evidence="7">
    <location>
        <begin position="110"/>
        <end position="130"/>
    </location>
</feature>
<keyword evidence="10" id="KW-1185">Reference proteome</keyword>
<evidence type="ECO:0000256" key="1">
    <source>
        <dbReference type="ARBA" id="ARBA00004651"/>
    </source>
</evidence>
<dbReference type="Gene3D" id="1.20.81.30">
    <property type="entry name" value="Type II secretion system (T2SS), domain F"/>
    <property type="match status" value="1"/>
</dbReference>
<evidence type="ECO:0000256" key="4">
    <source>
        <dbReference type="ARBA" id="ARBA00022989"/>
    </source>
</evidence>
<sequence length="337" mass="37167">MFGLDLTMLLIILLAAVSAASVAYALLFSRMETEKKAGARLTRVKAAESDLGKAKAARDRVQELSKRRKSLQDSLKDMEKKQEEKNKYIGDKSLKSRIGQTGLSLTMGRFYVMSAGLGMLAFIATLIIGMPLLGSLGAGFVFALGVPRWIVGFLIKRRRNKFLEEFPNALDIMVRSIKSGLPLNDAIRLIASDGREPVKREFQRVIEAQKIGLSIPEACARMMQTMPLSEVSFFSIVIAIQSQAGGNLSEALGNLGKVLRERRKMKMKVSALSMEAKASAVIIGALPFIVATLVYLTSPQYMMVLFTDPRGHIIMLLSGVWMTIGIVVMRNMINFDI</sequence>
<accession>A0A5C4XUU7</accession>
<feature type="transmembrane region" description="Helical" evidence="7">
    <location>
        <begin position="6"/>
        <end position="27"/>
    </location>
</feature>
<reference evidence="9 10" key="1">
    <citation type="submission" date="2019-06" db="EMBL/GenBank/DDBJ databases">
        <title>The draft genome of Rhizobium smilacinae PTYR-5.</title>
        <authorList>
            <person name="Liu L."/>
            <person name="Li L."/>
            <person name="Zhang X."/>
        </authorList>
    </citation>
    <scope>NUCLEOTIDE SEQUENCE [LARGE SCALE GENOMIC DNA]</scope>
    <source>
        <strain evidence="9 10">PTYR-5</strain>
    </source>
</reference>
<name>A0A5C4XUU7_9HYPH</name>
<organism evidence="9 10">
    <name type="scientific">Aliirhizobium smilacinae</name>
    <dbReference type="NCBI Taxonomy" id="1395944"/>
    <lineage>
        <taxon>Bacteria</taxon>
        <taxon>Pseudomonadati</taxon>
        <taxon>Pseudomonadota</taxon>
        <taxon>Alphaproteobacteria</taxon>
        <taxon>Hyphomicrobiales</taxon>
        <taxon>Rhizobiaceae</taxon>
        <taxon>Aliirhizobium</taxon>
    </lineage>
</organism>
<evidence type="ECO:0000256" key="5">
    <source>
        <dbReference type="ARBA" id="ARBA00023136"/>
    </source>
</evidence>
<dbReference type="OrthoDB" id="9803381at2"/>
<evidence type="ECO:0000256" key="3">
    <source>
        <dbReference type="ARBA" id="ARBA00022692"/>
    </source>
</evidence>
<feature type="transmembrane region" description="Helical" evidence="7">
    <location>
        <begin position="269"/>
        <end position="293"/>
    </location>
</feature>
<keyword evidence="6" id="KW-0175">Coiled coil</keyword>
<dbReference type="AlphaFoldDB" id="A0A5C4XUU7"/>
<protein>
    <submittedName>
        <fullName evidence="9">Type II secretion system F family protein</fullName>
    </submittedName>
</protein>
<comment type="caution">
    <text evidence="9">The sequence shown here is derived from an EMBL/GenBank/DDBJ whole genome shotgun (WGS) entry which is preliminary data.</text>
</comment>
<dbReference type="Proteomes" id="UP000311605">
    <property type="component" value="Unassembled WGS sequence"/>
</dbReference>